<evidence type="ECO:0000313" key="3">
    <source>
        <dbReference type="Proteomes" id="UP000619260"/>
    </source>
</evidence>
<sequence length="100" mass="10890">MRFCGRPPPTAVPGRWRNEDMAAARHFCYVRVSAGALGLLVGNGAQHVRAGGADASVVTPLPRNARTAAAGRPEPRNRTQPPTPWRDPERWISGDAHRFP</sequence>
<feature type="region of interest" description="Disordered" evidence="1">
    <location>
        <begin position="62"/>
        <end position="100"/>
    </location>
</feature>
<keyword evidence="3" id="KW-1185">Reference proteome</keyword>
<dbReference type="EMBL" id="BOPF01000019">
    <property type="protein sequence ID" value="GIJ48164.1"/>
    <property type="molecule type" value="Genomic_DNA"/>
</dbReference>
<dbReference type="Proteomes" id="UP000619260">
    <property type="component" value="Unassembled WGS sequence"/>
</dbReference>
<evidence type="ECO:0000313" key="2">
    <source>
        <dbReference type="EMBL" id="GIJ48164.1"/>
    </source>
</evidence>
<dbReference type="AlphaFoldDB" id="A0A8J3YMC9"/>
<accession>A0A8J3YMC9</accession>
<comment type="caution">
    <text evidence="2">The sequence shown here is derived from an EMBL/GenBank/DDBJ whole genome shotgun (WGS) entry which is preliminary data.</text>
</comment>
<reference evidence="2" key="1">
    <citation type="submission" date="2021-01" db="EMBL/GenBank/DDBJ databases">
        <title>Whole genome shotgun sequence of Virgisporangium aliadipatigenens NBRC 105644.</title>
        <authorList>
            <person name="Komaki H."/>
            <person name="Tamura T."/>
        </authorList>
    </citation>
    <scope>NUCLEOTIDE SEQUENCE</scope>
    <source>
        <strain evidence="2">NBRC 105644</strain>
    </source>
</reference>
<name>A0A8J3YMC9_9ACTN</name>
<organism evidence="2 3">
    <name type="scientific">Virgisporangium aliadipatigenens</name>
    <dbReference type="NCBI Taxonomy" id="741659"/>
    <lineage>
        <taxon>Bacteria</taxon>
        <taxon>Bacillati</taxon>
        <taxon>Actinomycetota</taxon>
        <taxon>Actinomycetes</taxon>
        <taxon>Micromonosporales</taxon>
        <taxon>Micromonosporaceae</taxon>
        <taxon>Virgisporangium</taxon>
    </lineage>
</organism>
<protein>
    <submittedName>
        <fullName evidence="2">Uncharacterized protein</fullName>
    </submittedName>
</protein>
<evidence type="ECO:0000256" key="1">
    <source>
        <dbReference type="SAM" id="MobiDB-lite"/>
    </source>
</evidence>
<feature type="compositionally biased region" description="Basic and acidic residues" evidence="1">
    <location>
        <begin position="86"/>
        <end position="100"/>
    </location>
</feature>
<gene>
    <name evidence="2" type="ORF">Val02_50500</name>
</gene>
<proteinExistence type="predicted"/>